<accession>F8GNE7</accession>
<gene>
    <name evidence="1" type="ordered locus">CNE_2c13590</name>
</gene>
<evidence type="ECO:0000313" key="2">
    <source>
        <dbReference type="Proteomes" id="UP000006798"/>
    </source>
</evidence>
<organism evidence="1 2">
    <name type="scientific">Cupriavidus necator (strain ATCC 43291 / DSM 13513 / CCUG 52238 / LMG 8453 / N-1)</name>
    <name type="common">Ralstonia eutropha</name>
    <dbReference type="NCBI Taxonomy" id="1042878"/>
    <lineage>
        <taxon>Bacteria</taxon>
        <taxon>Pseudomonadati</taxon>
        <taxon>Pseudomonadota</taxon>
        <taxon>Betaproteobacteria</taxon>
        <taxon>Burkholderiales</taxon>
        <taxon>Burkholderiaceae</taxon>
        <taxon>Cupriavidus</taxon>
    </lineage>
</organism>
<protein>
    <submittedName>
        <fullName evidence="1">Uncharacterized protein</fullName>
    </submittedName>
</protein>
<name>F8GNE7_CUPNN</name>
<dbReference type="AlphaFoldDB" id="F8GNE7"/>
<dbReference type="KEGG" id="cnc:CNE_2c13590"/>
<sequence>MAHTGLQLHETLADNGRRYGVATRELVKLELEYGTQDGF</sequence>
<proteinExistence type="predicted"/>
<dbReference type="EMBL" id="CP002878">
    <property type="protein sequence ID" value="AEI80322.1"/>
    <property type="molecule type" value="Genomic_DNA"/>
</dbReference>
<evidence type="ECO:0000313" key="1">
    <source>
        <dbReference type="EMBL" id="AEI80322.1"/>
    </source>
</evidence>
<reference evidence="1 2" key="1">
    <citation type="journal article" date="2011" name="J. Bacteriol.">
        <title>Complete genome sequence of the type strain Cupriavidus necator N-1.</title>
        <authorList>
            <person name="Poehlein A."/>
            <person name="Kusian B."/>
            <person name="Friedrich B."/>
            <person name="Daniel R."/>
            <person name="Bowien B."/>
        </authorList>
    </citation>
    <scope>NUCLEOTIDE SEQUENCE [LARGE SCALE GENOMIC DNA]</scope>
    <source>
        <strain evidence="2">ATCC 43291 / DSM 13513 / CCUG 52238 / LMG 8453 / N-1</strain>
    </source>
</reference>
<dbReference type="Proteomes" id="UP000006798">
    <property type="component" value="Chromosome 2"/>
</dbReference>
<dbReference type="HOGENOM" id="CLU_3308313_0_0_4"/>